<gene>
    <name evidence="1" type="ORF">MCBMB27_05697</name>
    <name evidence="2" type="ORF">SAMN05192567_14013</name>
</gene>
<evidence type="ECO:0000313" key="3">
    <source>
        <dbReference type="Proteomes" id="UP000185487"/>
    </source>
</evidence>
<evidence type="ECO:0000313" key="4">
    <source>
        <dbReference type="Proteomes" id="UP000199140"/>
    </source>
</evidence>
<name>A0AAE8L9I2_9HYPH</name>
<protein>
    <submittedName>
        <fullName evidence="2">PD-(D/E)XK nuclease superfamily protein</fullName>
    </submittedName>
</protein>
<geneLocation type="plasmid" evidence="1 3">
    <name>CBMB27-p1</name>
</geneLocation>
<dbReference type="Proteomes" id="UP000185487">
    <property type="component" value="Plasmid CBMB27-p1"/>
</dbReference>
<proteinExistence type="predicted"/>
<dbReference type="Proteomes" id="UP000199140">
    <property type="component" value="Unassembled WGS sequence"/>
</dbReference>
<organism evidence="2 4">
    <name type="scientific">Methylobacterium phyllosphaerae</name>
    <dbReference type="NCBI Taxonomy" id="418223"/>
    <lineage>
        <taxon>Bacteria</taxon>
        <taxon>Pseudomonadati</taxon>
        <taxon>Pseudomonadota</taxon>
        <taxon>Alphaproteobacteria</taxon>
        <taxon>Hyphomicrobiales</taxon>
        <taxon>Methylobacteriaceae</taxon>
        <taxon>Methylobacterium</taxon>
    </lineage>
</organism>
<dbReference type="EMBL" id="CP015368">
    <property type="protein sequence ID" value="APT34988.1"/>
    <property type="molecule type" value="Genomic_DNA"/>
</dbReference>
<dbReference type="RefSeq" id="WP_075382163.1">
    <property type="nucleotide sequence ID" value="NZ_CP015368.1"/>
</dbReference>
<reference evidence="2 4" key="2">
    <citation type="submission" date="2016-10" db="EMBL/GenBank/DDBJ databases">
        <authorList>
            <person name="Varghese N."/>
            <person name="Submissions S."/>
        </authorList>
    </citation>
    <scope>NUCLEOTIDE SEQUENCE [LARGE SCALE GENOMIC DNA]</scope>
    <source>
        <strain evidence="2 4">CBMB27</strain>
    </source>
</reference>
<dbReference type="AlphaFoldDB" id="A0AAE8L9I2"/>
<accession>A0AAE8L9I2</accession>
<sequence>MTELPNGPDGLPIHIDALERLIVGDPAFVDLEKALGRFCLFEALNVVRGEVPLGNLLAAFLDPRQAHGFGARLLRTFLMEAVRAGRAAGIGTEGLAPLSVHLLDLDEAEVRREWHRIDILVRVRHAKLVVAVELKIGSRQGPSQLEGYRRTVEKEFGGPGWRRLYVFLTVDPEDPLDKVWIPLRYQALVPALEQVKVPAGDAAASAALAGFLGMLRRHHVTDDALEEIARKLWASHRAALTFLADRRPDGMRGVFASLRDQVDEMAGRFAGLGFTFVADQCSTTSLRFACAEWDGLPGMMEAVKWTASNRLLLFELKRYGDRAVAELYLGPGTQQARGLFLAALAPYRHRQDLQPGNEWMCVAKKVILTPQPSEDLDLGGTRESIIERFGTFCRETAVKLDPALRSSVVSGGKAAFPDPAGVS</sequence>
<dbReference type="InterPro" id="IPR029470">
    <property type="entry name" value="PDDEXK_4"/>
</dbReference>
<reference evidence="1 3" key="1">
    <citation type="submission" date="2016-04" db="EMBL/GenBank/DDBJ databases">
        <title>Complete genome sequencing and analysis of CBMB27, Methylobacterium phyllosphaerae isolated from leaf tissues of rice (Oryza sativa L.).</title>
        <authorList>
            <person name="Lee Y."/>
            <person name="Hwangbo K."/>
            <person name="Chung H."/>
            <person name="Yoo J."/>
            <person name="Kim K.Y."/>
            <person name="Sa T.M."/>
            <person name="Um Y."/>
            <person name="Madhaiyan M."/>
        </authorList>
    </citation>
    <scope>NUCLEOTIDE SEQUENCE [LARGE SCALE GENOMIC DNA]</scope>
    <source>
        <strain evidence="1 3">CBMB27</strain>
        <plasmid evidence="1 3">CBMB27-p1</plasmid>
    </source>
</reference>
<evidence type="ECO:0000313" key="2">
    <source>
        <dbReference type="EMBL" id="SFH65527.1"/>
    </source>
</evidence>
<keyword evidence="1" id="KW-0614">Plasmid</keyword>
<dbReference type="KEGG" id="mphy:MCBMB27_05697"/>
<evidence type="ECO:0000313" key="1">
    <source>
        <dbReference type="EMBL" id="APT34988.1"/>
    </source>
</evidence>
<dbReference type="Pfam" id="PF14281">
    <property type="entry name" value="PDDEXK_4"/>
    <property type="match status" value="1"/>
</dbReference>
<keyword evidence="3" id="KW-1185">Reference proteome</keyword>
<dbReference type="EMBL" id="FOPK01000040">
    <property type="protein sequence ID" value="SFH65527.1"/>
    <property type="molecule type" value="Genomic_DNA"/>
</dbReference>